<dbReference type="PANTHER" id="PTHR32322">
    <property type="entry name" value="INNER MEMBRANE TRANSPORTER"/>
    <property type="match status" value="1"/>
</dbReference>
<feature type="transmembrane region" description="Helical" evidence="5">
    <location>
        <begin position="149"/>
        <end position="169"/>
    </location>
</feature>
<dbReference type="InterPro" id="IPR000620">
    <property type="entry name" value="EamA_dom"/>
</dbReference>
<protein>
    <submittedName>
        <fullName evidence="7">DMT family transporter</fullName>
    </submittedName>
</protein>
<feature type="domain" description="EamA" evidence="6">
    <location>
        <begin position="155"/>
        <end position="286"/>
    </location>
</feature>
<dbReference type="InterPro" id="IPR037185">
    <property type="entry name" value="EmrE-like"/>
</dbReference>
<dbReference type="PANTHER" id="PTHR32322:SF9">
    <property type="entry name" value="AMINO-ACID METABOLITE EFFLUX PUMP-RELATED"/>
    <property type="match status" value="1"/>
</dbReference>
<proteinExistence type="predicted"/>
<feature type="transmembrane region" description="Helical" evidence="5">
    <location>
        <begin position="65"/>
        <end position="85"/>
    </location>
</feature>
<evidence type="ECO:0000256" key="2">
    <source>
        <dbReference type="ARBA" id="ARBA00022692"/>
    </source>
</evidence>
<gene>
    <name evidence="7" type="ORF">FEZ63_06190</name>
</gene>
<comment type="caution">
    <text evidence="7">The sequence shown here is derived from an EMBL/GenBank/DDBJ whole genome shotgun (WGS) entry which is preliminary data.</text>
</comment>
<keyword evidence="2 5" id="KW-0812">Transmembrane</keyword>
<keyword evidence="3 5" id="KW-1133">Transmembrane helix</keyword>
<name>A0A5N3PES9_9HYPH</name>
<dbReference type="Pfam" id="PF00892">
    <property type="entry name" value="EamA"/>
    <property type="match status" value="2"/>
</dbReference>
<feature type="transmembrane region" description="Helical" evidence="5">
    <location>
        <begin position="272"/>
        <end position="292"/>
    </location>
</feature>
<dbReference type="SUPFAM" id="SSF103481">
    <property type="entry name" value="Multidrug resistance efflux transporter EmrE"/>
    <property type="match status" value="2"/>
</dbReference>
<dbReference type="RefSeq" id="WP_150942814.1">
    <property type="nucleotide sequence ID" value="NZ_VCMV01000007.1"/>
</dbReference>
<feature type="transmembrane region" description="Helical" evidence="5">
    <location>
        <begin position="213"/>
        <end position="234"/>
    </location>
</feature>
<evidence type="ECO:0000256" key="3">
    <source>
        <dbReference type="ARBA" id="ARBA00022989"/>
    </source>
</evidence>
<sequence length="302" mass="31792">MSWHEWAMLLALSVLWGGSFFFTGIAVKELPPFSIVVLRVGLAAIILLAVLRLSGIRMPTDPRAWAAFIAMGLMNNVVPFCLIVWGQTHIASGLASILNATTPLFGVLAANYLTSDEKMTGNRLAGVLVGFVGVVFLIGPAVLEQSGANIAAQTACLAAAFSYALAGIYGRRFKRMGVAPMATATGQVTASAILLLPLALIVDRPWVLPMPGLDTWAAIAGIAILSTALAYVLYFRILSTAGATNLLLVTFLIPVSAILLGSLVLGERLDPRHFAGMALIGAGLAAIDGRLLRTLRSKPAKL</sequence>
<dbReference type="Proteomes" id="UP000325684">
    <property type="component" value="Unassembled WGS sequence"/>
</dbReference>
<evidence type="ECO:0000313" key="7">
    <source>
        <dbReference type="EMBL" id="KAB0268257.1"/>
    </source>
</evidence>
<feature type="transmembrane region" description="Helical" evidence="5">
    <location>
        <begin position="124"/>
        <end position="143"/>
    </location>
</feature>
<evidence type="ECO:0000256" key="1">
    <source>
        <dbReference type="ARBA" id="ARBA00004141"/>
    </source>
</evidence>
<feature type="transmembrane region" description="Helical" evidence="5">
    <location>
        <begin position="246"/>
        <end position="266"/>
    </location>
</feature>
<feature type="domain" description="EamA" evidence="6">
    <location>
        <begin position="8"/>
        <end position="138"/>
    </location>
</feature>
<reference evidence="7 8" key="1">
    <citation type="journal article" date="2019" name="Microorganisms">
        <title>Genome Insights into the Novel Species Microvirga brassicacearum, a Rapeseed Endophyte with Biotechnological Potential.</title>
        <authorList>
            <person name="Jimenez-Gomez A."/>
            <person name="Saati-Santamaria Z."/>
            <person name="Igual J.M."/>
            <person name="Rivas R."/>
            <person name="Mateos P.F."/>
            <person name="Garcia-Fraile P."/>
        </authorList>
    </citation>
    <scope>NUCLEOTIDE SEQUENCE [LARGE SCALE GENOMIC DNA]</scope>
    <source>
        <strain evidence="7 8">CDVBN77</strain>
    </source>
</reference>
<evidence type="ECO:0000256" key="5">
    <source>
        <dbReference type="SAM" id="Phobius"/>
    </source>
</evidence>
<dbReference type="OrthoDB" id="9810556at2"/>
<feature type="transmembrane region" description="Helical" evidence="5">
    <location>
        <begin position="91"/>
        <end position="112"/>
    </location>
</feature>
<feature type="transmembrane region" description="Helical" evidence="5">
    <location>
        <begin position="7"/>
        <end position="27"/>
    </location>
</feature>
<evidence type="ECO:0000259" key="6">
    <source>
        <dbReference type="Pfam" id="PF00892"/>
    </source>
</evidence>
<dbReference type="InterPro" id="IPR050638">
    <property type="entry name" value="AA-Vitamin_Transporters"/>
</dbReference>
<feature type="transmembrane region" description="Helical" evidence="5">
    <location>
        <begin position="33"/>
        <end position="53"/>
    </location>
</feature>
<accession>A0A5N3PES9</accession>
<evidence type="ECO:0000313" key="8">
    <source>
        <dbReference type="Proteomes" id="UP000325684"/>
    </source>
</evidence>
<dbReference type="GO" id="GO:0016020">
    <property type="term" value="C:membrane"/>
    <property type="evidence" value="ECO:0007669"/>
    <property type="project" value="UniProtKB-SubCell"/>
</dbReference>
<keyword evidence="4 5" id="KW-0472">Membrane</keyword>
<dbReference type="AlphaFoldDB" id="A0A5N3PES9"/>
<comment type="subcellular location">
    <subcellularLocation>
        <location evidence="1">Membrane</location>
        <topology evidence="1">Multi-pass membrane protein</topology>
    </subcellularLocation>
</comment>
<organism evidence="7 8">
    <name type="scientific">Microvirga brassicacearum</name>
    <dbReference type="NCBI Taxonomy" id="2580413"/>
    <lineage>
        <taxon>Bacteria</taxon>
        <taxon>Pseudomonadati</taxon>
        <taxon>Pseudomonadota</taxon>
        <taxon>Alphaproteobacteria</taxon>
        <taxon>Hyphomicrobiales</taxon>
        <taxon>Methylobacteriaceae</taxon>
        <taxon>Microvirga</taxon>
    </lineage>
</organism>
<keyword evidence="8" id="KW-1185">Reference proteome</keyword>
<feature type="transmembrane region" description="Helical" evidence="5">
    <location>
        <begin position="181"/>
        <end position="201"/>
    </location>
</feature>
<dbReference type="EMBL" id="VCMV01000007">
    <property type="protein sequence ID" value="KAB0268257.1"/>
    <property type="molecule type" value="Genomic_DNA"/>
</dbReference>
<evidence type="ECO:0000256" key="4">
    <source>
        <dbReference type="ARBA" id="ARBA00023136"/>
    </source>
</evidence>